<dbReference type="AlphaFoldDB" id="A0A2R6Y1E2"/>
<evidence type="ECO:0000256" key="2">
    <source>
        <dbReference type="ARBA" id="ARBA00022692"/>
    </source>
</evidence>
<keyword evidence="1" id="KW-1003">Cell membrane</keyword>
<accession>A0A2R6Y1E2</accession>
<evidence type="ECO:0000256" key="5">
    <source>
        <dbReference type="SAM" id="Coils"/>
    </source>
</evidence>
<evidence type="ECO:0000256" key="7">
    <source>
        <dbReference type="SAM" id="Phobius"/>
    </source>
</evidence>
<keyword evidence="3 7" id="KW-1133">Transmembrane helix</keyword>
<evidence type="ECO:0000256" key="6">
    <source>
        <dbReference type="SAM" id="MobiDB-lite"/>
    </source>
</evidence>
<evidence type="ECO:0000256" key="1">
    <source>
        <dbReference type="ARBA" id="ARBA00022475"/>
    </source>
</evidence>
<keyword evidence="2 7" id="KW-0812">Transmembrane</keyword>
<evidence type="ECO:0000313" key="9">
    <source>
        <dbReference type="EMBL" id="PTQ56491.1"/>
    </source>
</evidence>
<dbReference type="EMBL" id="PEBX01000027">
    <property type="protein sequence ID" value="PTQ56491.1"/>
    <property type="molecule type" value="Genomic_DNA"/>
</dbReference>
<dbReference type="InterPro" id="IPR010445">
    <property type="entry name" value="LapA_dom"/>
</dbReference>
<keyword evidence="4 7" id="KW-0472">Membrane</keyword>
<feature type="transmembrane region" description="Helical" evidence="7">
    <location>
        <begin position="37"/>
        <end position="62"/>
    </location>
</feature>
<proteinExistence type="predicted"/>
<gene>
    <name evidence="9" type="ORF">BSOLF_0198</name>
</gene>
<feature type="compositionally biased region" description="Low complexity" evidence="6">
    <location>
        <begin position="129"/>
        <end position="139"/>
    </location>
</feature>
<evidence type="ECO:0000256" key="4">
    <source>
        <dbReference type="ARBA" id="ARBA00023136"/>
    </source>
</evidence>
<feature type="region of interest" description="Disordered" evidence="6">
    <location>
        <begin position="97"/>
        <end position="145"/>
    </location>
</feature>
<evidence type="ECO:0000259" key="8">
    <source>
        <dbReference type="Pfam" id="PF06305"/>
    </source>
</evidence>
<dbReference type="Pfam" id="PF06305">
    <property type="entry name" value="LapA_dom"/>
    <property type="match status" value="1"/>
</dbReference>
<dbReference type="GO" id="GO:0005886">
    <property type="term" value="C:plasma membrane"/>
    <property type="evidence" value="ECO:0007669"/>
    <property type="project" value="InterPro"/>
</dbReference>
<dbReference type="Proteomes" id="UP000244338">
    <property type="component" value="Unassembled WGS sequence"/>
</dbReference>
<feature type="domain" description="Lipopolysaccharide assembly protein A" evidence="8">
    <location>
        <begin position="24"/>
        <end position="85"/>
    </location>
</feature>
<dbReference type="PANTHER" id="PTHR41335:SF1">
    <property type="entry name" value="MEMBRANE PROTEIN"/>
    <property type="match status" value="1"/>
</dbReference>
<protein>
    <recommendedName>
        <fullName evidence="8">Lipopolysaccharide assembly protein A domain-containing protein</fullName>
    </recommendedName>
</protein>
<name>A0A2R6Y1E2_9BACL</name>
<reference evidence="10" key="1">
    <citation type="journal article" date="2018" name="Sci. Rep.">
        <title>Lignite coal burning seam in the remote Altai Mountains harbors a hydrogen-driven thermophilic microbial community.</title>
        <authorList>
            <person name="Kadnikov V.V."/>
            <person name="Mardanov A.V."/>
            <person name="Ivasenko D.A."/>
            <person name="Antsiferov D.V."/>
            <person name="Beletsky A.V."/>
            <person name="Karnachuk O.V."/>
            <person name="Ravin N.V."/>
        </authorList>
    </citation>
    <scope>NUCLEOTIDE SEQUENCE [LARGE SCALE GENOMIC DNA]</scope>
</reference>
<organism evidence="9 10">
    <name type="scientific">Candidatus Carbonibacillus altaicus</name>
    <dbReference type="NCBI Taxonomy" id="2163959"/>
    <lineage>
        <taxon>Bacteria</taxon>
        <taxon>Bacillati</taxon>
        <taxon>Bacillota</taxon>
        <taxon>Bacilli</taxon>
        <taxon>Bacillales</taxon>
        <taxon>Candidatus Carbonibacillus</taxon>
    </lineage>
</organism>
<dbReference type="PANTHER" id="PTHR41335">
    <property type="entry name" value="MEMBRANE PROTEIN-RELATED"/>
    <property type="match status" value="1"/>
</dbReference>
<feature type="compositionally biased region" description="Basic and acidic residues" evidence="6">
    <location>
        <begin position="117"/>
        <end position="128"/>
    </location>
</feature>
<comment type="caution">
    <text evidence="9">The sequence shown here is derived from an EMBL/GenBank/DDBJ whole genome shotgun (WGS) entry which is preliminary data.</text>
</comment>
<evidence type="ECO:0000313" key="10">
    <source>
        <dbReference type="Proteomes" id="UP000244338"/>
    </source>
</evidence>
<sequence>MKVQWSLFFSLVFALLVAIFAILNVEAVTVRYGFGTVQVSLVLVILLSALFGGVIVGFYGIFRQYALQRDIRHLKNTIGELEKERDKLKESLYAFSSKDEDVSPSDGHAPWAASSAEHPKTNEKKVHSAESAFSSSGSDASDKPS</sequence>
<feature type="coiled-coil region" evidence="5">
    <location>
        <begin position="64"/>
        <end position="91"/>
    </location>
</feature>
<evidence type="ECO:0000256" key="3">
    <source>
        <dbReference type="ARBA" id="ARBA00022989"/>
    </source>
</evidence>
<keyword evidence="5" id="KW-0175">Coiled coil</keyword>